<evidence type="ECO:0000256" key="1">
    <source>
        <dbReference type="ARBA" id="ARBA00022491"/>
    </source>
</evidence>
<dbReference type="PROSITE" id="PS01124">
    <property type="entry name" value="HTH_ARAC_FAMILY_2"/>
    <property type="match status" value="1"/>
</dbReference>
<dbReference type="InterPro" id="IPR018060">
    <property type="entry name" value="HTH_AraC"/>
</dbReference>
<dbReference type="STRING" id="28066.RF819_07300"/>
<dbReference type="SUPFAM" id="SSF46689">
    <property type="entry name" value="Homeodomain-like"/>
    <property type="match status" value="1"/>
</dbReference>
<gene>
    <name evidence="8" type="ORF">RF819_07300</name>
</gene>
<dbReference type="InterPro" id="IPR009057">
    <property type="entry name" value="Homeodomain-like_sf"/>
</dbReference>
<dbReference type="Pfam" id="PF02311">
    <property type="entry name" value="AraC_binding"/>
    <property type="match status" value="1"/>
</dbReference>
<evidence type="ECO:0000256" key="6">
    <source>
        <dbReference type="SAM" id="MobiDB-lite"/>
    </source>
</evidence>
<keyword evidence="4" id="KW-0010">Activator</keyword>
<dbReference type="Gene3D" id="2.60.120.10">
    <property type="entry name" value="Jelly Rolls"/>
    <property type="match status" value="1"/>
</dbReference>
<keyword evidence="5" id="KW-0804">Transcription</keyword>
<dbReference type="OrthoDB" id="2536004at2"/>
<dbReference type="Pfam" id="PF12833">
    <property type="entry name" value="HTH_18"/>
    <property type="match status" value="1"/>
</dbReference>
<dbReference type="PANTHER" id="PTHR11019">
    <property type="entry name" value="HTH-TYPE TRANSCRIPTIONAL REGULATOR NIMR"/>
    <property type="match status" value="1"/>
</dbReference>
<dbReference type="Proteomes" id="UP000190750">
    <property type="component" value="Unassembled WGS sequence"/>
</dbReference>
<sequence>MVNWTSSKHSASWAHDDEHQTLPHPVTAKARNYRGGETPAHSHPRAQLIYAGSGVMRVETEVGCWVVPPVRGVWIPANTTHRVIMLGSVEMRTLYIRSDAAPDLPETCCLLEVSPLLRALILALLDEPLAYERAGRAGRIAELILLELRFLKIPALYLPMPGETRMHSLCQELVANPDSHETLETLAAQQAVSSRTLARQFQSETGMSFRQWRQQARLVEALGHLANGVPVARVAEKLGYRSASAFTAMFKRALGMEPRRYFSTESAGT</sequence>
<evidence type="ECO:0000313" key="8">
    <source>
        <dbReference type="EMBL" id="OOV06566.1"/>
    </source>
</evidence>
<evidence type="ECO:0000256" key="5">
    <source>
        <dbReference type="ARBA" id="ARBA00023163"/>
    </source>
</evidence>
<keyword evidence="9" id="KW-1185">Reference proteome</keyword>
<evidence type="ECO:0000256" key="2">
    <source>
        <dbReference type="ARBA" id="ARBA00023015"/>
    </source>
</evidence>
<dbReference type="InterPro" id="IPR011051">
    <property type="entry name" value="RmlC_Cupin_sf"/>
</dbReference>
<dbReference type="FunFam" id="1.10.10.60:FF:000132">
    <property type="entry name" value="AraC family transcriptional regulator"/>
    <property type="match status" value="1"/>
</dbReference>
<organism evidence="8 9">
    <name type="scientific">Rhodoferax fermentans</name>
    <dbReference type="NCBI Taxonomy" id="28066"/>
    <lineage>
        <taxon>Bacteria</taxon>
        <taxon>Pseudomonadati</taxon>
        <taxon>Pseudomonadota</taxon>
        <taxon>Betaproteobacteria</taxon>
        <taxon>Burkholderiales</taxon>
        <taxon>Comamonadaceae</taxon>
        <taxon>Rhodoferax</taxon>
    </lineage>
</organism>
<keyword evidence="3" id="KW-0238">DNA-binding</keyword>
<feature type="region of interest" description="Disordered" evidence="6">
    <location>
        <begin position="1"/>
        <end position="22"/>
    </location>
</feature>
<dbReference type="AlphaFoldDB" id="A0A1T1AR41"/>
<protein>
    <recommendedName>
        <fullName evidence="7">HTH araC/xylS-type domain-containing protein</fullName>
    </recommendedName>
</protein>
<dbReference type="Gene3D" id="1.10.10.60">
    <property type="entry name" value="Homeodomain-like"/>
    <property type="match status" value="1"/>
</dbReference>
<dbReference type="InterPro" id="IPR014710">
    <property type="entry name" value="RmlC-like_jellyroll"/>
</dbReference>
<evidence type="ECO:0000256" key="3">
    <source>
        <dbReference type="ARBA" id="ARBA00023125"/>
    </source>
</evidence>
<dbReference type="PANTHER" id="PTHR11019:SF159">
    <property type="entry name" value="TRANSCRIPTIONAL REGULATOR-RELATED"/>
    <property type="match status" value="1"/>
</dbReference>
<name>A0A1T1AR41_RHOFE</name>
<dbReference type="GO" id="GO:0003700">
    <property type="term" value="F:DNA-binding transcription factor activity"/>
    <property type="evidence" value="ECO:0007669"/>
    <property type="project" value="InterPro"/>
</dbReference>
<reference evidence="8 9" key="1">
    <citation type="submission" date="2017-01" db="EMBL/GenBank/DDBJ databases">
        <title>Genome sequencing of Rhodoferax fermentans JCM 7819.</title>
        <authorList>
            <person name="Kim Y.J."/>
            <person name="Farh M.E.-A."/>
            <person name="Yang D.-C."/>
        </authorList>
    </citation>
    <scope>NUCLEOTIDE SEQUENCE [LARGE SCALE GENOMIC DNA]</scope>
    <source>
        <strain evidence="8 9">JCM 7819</strain>
    </source>
</reference>
<dbReference type="CDD" id="cd06124">
    <property type="entry name" value="cupin_NimR-like_N"/>
    <property type="match status" value="1"/>
</dbReference>
<comment type="caution">
    <text evidence="8">The sequence shown here is derived from an EMBL/GenBank/DDBJ whole genome shotgun (WGS) entry which is preliminary data.</text>
</comment>
<feature type="domain" description="HTH araC/xylS-type" evidence="7">
    <location>
        <begin position="167"/>
        <end position="264"/>
    </location>
</feature>
<dbReference type="InterPro" id="IPR003313">
    <property type="entry name" value="AraC-bd"/>
</dbReference>
<feature type="compositionally biased region" description="Polar residues" evidence="6">
    <location>
        <begin position="1"/>
        <end position="10"/>
    </location>
</feature>
<evidence type="ECO:0000256" key="4">
    <source>
        <dbReference type="ARBA" id="ARBA00023159"/>
    </source>
</evidence>
<proteinExistence type="predicted"/>
<dbReference type="PRINTS" id="PR00032">
    <property type="entry name" value="HTHARAC"/>
</dbReference>
<keyword evidence="2" id="KW-0805">Transcription regulation</keyword>
<dbReference type="EMBL" id="MTJN01000002">
    <property type="protein sequence ID" value="OOV06566.1"/>
    <property type="molecule type" value="Genomic_DNA"/>
</dbReference>
<dbReference type="SMART" id="SM00342">
    <property type="entry name" value="HTH_ARAC"/>
    <property type="match status" value="1"/>
</dbReference>
<accession>A0A1T1AR41</accession>
<dbReference type="GO" id="GO:0043565">
    <property type="term" value="F:sequence-specific DNA binding"/>
    <property type="evidence" value="ECO:0007669"/>
    <property type="project" value="InterPro"/>
</dbReference>
<keyword evidence="1" id="KW-0678">Repressor</keyword>
<dbReference type="SUPFAM" id="SSF51182">
    <property type="entry name" value="RmlC-like cupins"/>
    <property type="match status" value="1"/>
</dbReference>
<evidence type="ECO:0000259" key="7">
    <source>
        <dbReference type="PROSITE" id="PS01124"/>
    </source>
</evidence>
<evidence type="ECO:0000313" key="9">
    <source>
        <dbReference type="Proteomes" id="UP000190750"/>
    </source>
</evidence>
<dbReference type="InterPro" id="IPR020449">
    <property type="entry name" value="Tscrpt_reg_AraC-type_HTH"/>
</dbReference>